<gene>
    <name evidence="8" type="ORF">HAP48_025390</name>
</gene>
<keyword evidence="4" id="KW-0998">Cell outer membrane</keyword>
<dbReference type="PANTHER" id="PTHR34001:SF3">
    <property type="entry name" value="BLL7405 PROTEIN"/>
    <property type="match status" value="1"/>
</dbReference>
<dbReference type="InterPro" id="IPR051692">
    <property type="entry name" value="OMP-like"/>
</dbReference>
<evidence type="ECO:0000259" key="7">
    <source>
        <dbReference type="Pfam" id="PF13505"/>
    </source>
</evidence>
<dbReference type="RefSeq" id="WP_166205576.1">
    <property type="nucleotide sequence ID" value="NZ_CP088285.1"/>
</dbReference>
<dbReference type="InterPro" id="IPR027385">
    <property type="entry name" value="Beta-barrel_OMP"/>
</dbReference>
<dbReference type="SUPFAM" id="SSF56925">
    <property type="entry name" value="OMPA-like"/>
    <property type="match status" value="1"/>
</dbReference>
<evidence type="ECO:0000256" key="2">
    <source>
        <dbReference type="ARBA" id="ARBA00022729"/>
    </source>
</evidence>
<comment type="caution">
    <text evidence="8">The sequence shown here is derived from an EMBL/GenBank/DDBJ whole genome shotgun (WGS) entry which is preliminary data.</text>
</comment>
<feature type="signal peptide" evidence="6">
    <location>
        <begin position="1"/>
        <end position="20"/>
    </location>
</feature>
<name>A0A973W2M8_9BRAD</name>
<feature type="chain" id="PRO_5037145864" evidence="6">
    <location>
        <begin position="21"/>
        <end position="258"/>
    </location>
</feature>
<keyword evidence="2 6" id="KW-0732">Signal</keyword>
<dbReference type="PANTHER" id="PTHR34001">
    <property type="entry name" value="BLL7405 PROTEIN"/>
    <property type="match status" value="1"/>
</dbReference>
<evidence type="ECO:0000256" key="3">
    <source>
        <dbReference type="ARBA" id="ARBA00023136"/>
    </source>
</evidence>
<reference evidence="8" key="1">
    <citation type="submission" date="2020-06" db="EMBL/GenBank/DDBJ databases">
        <title>Whole Genome Sequence of Bradyrhizobium sp. Strain 1S1.</title>
        <authorList>
            <person name="Bromfield E.S.P."/>
            <person name="Cloutier S."/>
        </authorList>
    </citation>
    <scope>NUCLEOTIDE SEQUENCE [LARGE SCALE GENOMIC DNA]</scope>
    <source>
        <strain evidence="8">1S1</strain>
    </source>
</reference>
<protein>
    <submittedName>
        <fullName evidence="8">Porin family protein</fullName>
    </submittedName>
</protein>
<evidence type="ECO:0000256" key="4">
    <source>
        <dbReference type="ARBA" id="ARBA00023237"/>
    </source>
</evidence>
<keyword evidence="3" id="KW-0472">Membrane</keyword>
<dbReference type="EMBL" id="JAAOLE020000001">
    <property type="protein sequence ID" value="NVI46231.1"/>
    <property type="molecule type" value="Genomic_DNA"/>
</dbReference>
<dbReference type="Gene3D" id="2.40.160.20">
    <property type="match status" value="1"/>
</dbReference>
<comment type="subcellular location">
    <subcellularLocation>
        <location evidence="1">Cell outer membrane</location>
    </subcellularLocation>
</comment>
<evidence type="ECO:0000256" key="5">
    <source>
        <dbReference type="ARBA" id="ARBA00038306"/>
    </source>
</evidence>
<evidence type="ECO:0000256" key="6">
    <source>
        <dbReference type="SAM" id="SignalP"/>
    </source>
</evidence>
<dbReference type="Pfam" id="PF13505">
    <property type="entry name" value="OMP_b-brl"/>
    <property type="match status" value="1"/>
</dbReference>
<evidence type="ECO:0000313" key="8">
    <source>
        <dbReference type="EMBL" id="NVI46231.1"/>
    </source>
</evidence>
<accession>A0A973W2M8</accession>
<feature type="domain" description="Outer membrane protein beta-barrel" evidence="7">
    <location>
        <begin position="31"/>
        <end position="254"/>
    </location>
</feature>
<comment type="similarity">
    <text evidence="5">Belongs to the Omp25/RopB family.</text>
</comment>
<proteinExistence type="inferred from homology"/>
<evidence type="ECO:0000256" key="1">
    <source>
        <dbReference type="ARBA" id="ARBA00004442"/>
    </source>
</evidence>
<dbReference type="AlphaFoldDB" id="A0A973W2M8"/>
<sequence length="258" mass="25975">MNKLANAVAAIALVGTPVFAADMPVKAPPPAPAPVYGWTGLYVGGNVGYGWGKADTDVVGNATTVVFPTFLGGFPNNSVAVAGSNTAKLNGASGGGQIGYNYQFSPRWVLGFEADIQDSGERGGNTFAQPFSTPVCTLAAAGPPGVPVVFPNNGPPTCLLTGTLNGTAATTYDAKINWFGTVRGRVGGLITDQVLIYGTGGLAFGRVEVSGITGVSGSINTNAALTPSANAFSDSRTKVGFTVGGGVEGKISYGMGWT</sequence>
<organism evidence="8">
    <name type="scientific">Bradyrhizobium septentrionale</name>
    <dbReference type="NCBI Taxonomy" id="1404411"/>
    <lineage>
        <taxon>Bacteria</taxon>
        <taxon>Pseudomonadati</taxon>
        <taxon>Pseudomonadota</taxon>
        <taxon>Alphaproteobacteria</taxon>
        <taxon>Hyphomicrobiales</taxon>
        <taxon>Nitrobacteraceae</taxon>
        <taxon>Bradyrhizobium</taxon>
    </lineage>
</organism>
<dbReference type="InterPro" id="IPR011250">
    <property type="entry name" value="OMP/PagP_B-barrel"/>
</dbReference>